<dbReference type="RefSeq" id="XP_007916977.1">
    <property type="nucleotide sequence ID" value="XM_007918786.1"/>
</dbReference>
<evidence type="ECO:0000259" key="1">
    <source>
        <dbReference type="Pfam" id="PF00856"/>
    </source>
</evidence>
<accession>R8BG55</accession>
<feature type="domain" description="SET" evidence="1">
    <location>
        <begin position="54"/>
        <end position="109"/>
    </location>
</feature>
<dbReference type="HOGENOM" id="CLU_028281_6_1_1"/>
<dbReference type="GeneID" id="19326883"/>
<reference evidence="3" key="1">
    <citation type="journal article" date="2013" name="Genome Announc.">
        <title>Draft genome sequence of the ascomycete Phaeoacremonium aleophilum strain UCR-PA7, a causal agent of the esca disease complex in grapevines.</title>
        <authorList>
            <person name="Blanco-Ulate B."/>
            <person name="Rolshausen P."/>
            <person name="Cantu D."/>
        </authorList>
    </citation>
    <scope>NUCLEOTIDE SEQUENCE [LARGE SCALE GENOMIC DNA]</scope>
    <source>
        <strain evidence="3">UCR-PA7</strain>
    </source>
</reference>
<dbReference type="PANTHER" id="PTHR47332">
    <property type="entry name" value="SET DOMAIN-CONTAINING PROTEIN 5"/>
    <property type="match status" value="1"/>
</dbReference>
<organism evidence="2 3">
    <name type="scientific">Phaeoacremonium minimum (strain UCR-PA7)</name>
    <name type="common">Esca disease fungus</name>
    <name type="synonym">Togninia minima</name>
    <dbReference type="NCBI Taxonomy" id="1286976"/>
    <lineage>
        <taxon>Eukaryota</taxon>
        <taxon>Fungi</taxon>
        <taxon>Dikarya</taxon>
        <taxon>Ascomycota</taxon>
        <taxon>Pezizomycotina</taxon>
        <taxon>Sordariomycetes</taxon>
        <taxon>Sordariomycetidae</taxon>
        <taxon>Togniniales</taxon>
        <taxon>Togniniaceae</taxon>
        <taxon>Phaeoacremonium</taxon>
    </lineage>
</organism>
<dbReference type="PANTHER" id="PTHR47332:SF6">
    <property type="entry name" value="SET DOMAIN-CONTAINING PROTEIN"/>
    <property type="match status" value="1"/>
</dbReference>
<name>R8BG55_PHAM7</name>
<dbReference type="AlphaFoldDB" id="R8BG55"/>
<gene>
    <name evidence="2" type="ORF">UCRPA7_6247</name>
</gene>
<dbReference type="OrthoDB" id="1028014at2759"/>
<dbReference type="Pfam" id="PF00856">
    <property type="entry name" value="SET"/>
    <property type="match status" value="1"/>
</dbReference>
<sequence length="262" mass="29119">MMVQVDAHKDLSPEERSYLYDLAVEKLPPHGKEAFMQQMGDDVHVKLDKNGFGMHIGTDDSGGHIGGFSGASRMNHDCRPNVAYRITNITHITTAIRDIAPGEELTISYINANLPRSERQERLSQWGFQCRCAHCSMGDAEAEASDARVRLIAELETELDDPFSKKVTAETGAQLVALYEEERLDIYLGPAYTRAALNYGLFAEEKKAKEYAQKAIGALTRQSGPKAGDLPSLEALAQDPRSHWTWGKRKVVQIPVEDLNFA</sequence>
<dbReference type="eggNOG" id="KOG2084">
    <property type="taxonomic scope" value="Eukaryota"/>
</dbReference>
<proteinExistence type="predicted"/>
<keyword evidence="2" id="KW-0808">Transferase</keyword>
<dbReference type="InterPro" id="IPR053185">
    <property type="entry name" value="SET_domain_protein"/>
</dbReference>
<dbReference type="InterPro" id="IPR001214">
    <property type="entry name" value="SET_dom"/>
</dbReference>
<dbReference type="KEGG" id="tmn:UCRPA7_6247"/>
<protein>
    <submittedName>
        <fullName evidence="2">Putative lysine methyltransferase protein</fullName>
    </submittedName>
</protein>
<dbReference type="EMBL" id="KB933223">
    <property type="protein sequence ID" value="EON98275.1"/>
    <property type="molecule type" value="Genomic_DNA"/>
</dbReference>
<dbReference type="InterPro" id="IPR046341">
    <property type="entry name" value="SET_dom_sf"/>
</dbReference>
<evidence type="ECO:0000313" key="3">
    <source>
        <dbReference type="Proteomes" id="UP000014074"/>
    </source>
</evidence>
<dbReference type="Proteomes" id="UP000014074">
    <property type="component" value="Unassembled WGS sequence"/>
</dbReference>
<keyword evidence="2" id="KW-0489">Methyltransferase</keyword>
<dbReference type="SUPFAM" id="SSF82199">
    <property type="entry name" value="SET domain"/>
    <property type="match status" value="1"/>
</dbReference>
<dbReference type="CDD" id="cd20071">
    <property type="entry name" value="SET_SMYD"/>
    <property type="match status" value="1"/>
</dbReference>
<dbReference type="GO" id="GO:0032259">
    <property type="term" value="P:methylation"/>
    <property type="evidence" value="ECO:0007669"/>
    <property type="project" value="UniProtKB-KW"/>
</dbReference>
<dbReference type="GO" id="GO:0008168">
    <property type="term" value="F:methyltransferase activity"/>
    <property type="evidence" value="ECO:0007669"/>
    <property type="project" value="UniProtKB-KW"/>
</dbReference>
<dbReference type="Gene3D" id="2.170.270.10">
    <property type="entry name" value="SET domain"/>
    <property type="match status" value="1"/>
</dbReference>
<keyword evidence="3" id="KW-1185">Reference proteome</keyword>
<evidence type="ECO:0000313" key="2">
    <source>
        <dbReference type="EMBL" id="EON98275.1"/>
    </source>
</evidence>